<name>A0A0D2L3K1_9CHLO</name>
<dbReference type="GeneID" id="25739063"/>
<organism evidence="2 3">
    <name type="scientific">Monoraphidium neglectum</name>
    <dbReference type="NCBI Taxonomy" id="145388"/>
    <lineage>
        <taxon>Eukaryota</taxon>
        <taxon>Viridiplantae</taxon>
        <taxon>Chlorophyta</taxon>
        <taxon>core chlorophytes</taxon>
        <taxon>Chlorophyceae</taxon>
        <taxon>CS clade</taxon>
        <taxon>Sphaeropleales</taxon>
        <taxon>Selenastraceae</taxon>
        <taxon>Monoraphidium</taxon>
    </lineage>
</organism>
<evidence type="ECO:0000256" key="1">
    <source>
        <dbReference type="SAM" id="MobiDB-lite"/>
    </source>
</evidence>
<gene>
    <name evidence="2" type="ORF">MNEG_6187</name>
</gene>
<dbReference type="AlphaFoldDB" id="A0A0D2L3K1"/>
<feature type="region of interest" description="Disordered" evidence="1">
    <location>
        <begin position="40"/>
        <end position="60"/>
    </location>
</feature>
<proteinExistence type="predicted"/>
<reference evidence="2 3" key="1">
    <citation type="journal article" date="2013" name="BMC Genomics">
        <title>Reconstruction of the lipid metabolism for the microalga Monoraphidium neglectum from its genome sequence reveals characteristics suitable for biofuel production.</title>
        <authorList>
            <person name="Bogen C."/>
            <person name="Al-Dilaimi A."/>
            <person name="Albersmeier A."/>
            <person name="Wichmann J."/>
            <person name="Grundmann M."/>
            <person name="Rupp O."/>
            <person name="Lauersen K.J."/>
            <person name="Blifernez-Klassen O."/>
            <person name="Kalinowski J."/>
            <person name="Goesmann A."/>
            <person name="Mussgnug J.H."/>
            <person name="Kruse O."/>
        </authorList>
    </citation>
    <scope>NUCLEOTIDE SEQUENCE [LARGE SCALE GENOMIC DNA]</scope>
    <source>
        <strain evidence="2 3">SAG 48.87</strain>
    </source>
</reference>
<accession>A0A0D2L3K1</accession>
<evidence type="ECO:0000313" key="2">
    <source>
        <dbReference type="EMBL" id="KIZ01779.1"/>
    </source>
</evidence>
<dbReference type="KEGG" id="mng:MNEG_6187"/>
<sequence>LRGGGGQRAALLRELSELQWLRGRGSVDFGDLLVPASYHAPGSHGGGDGSPGEQEAGTCGGGVPAVLPVPVLSTLLEIRFVRLVTAAVLPTAAVGAPAGNLELARR</sequence>
<protein>
    <submittedName>
        <fullName evidence="2">Uncharacterized protein</fullName>
    </submittedName>
</protein>
<dbReference type="RefSeq" id="XP_013900798.1">
    <property type="nucleotide sequence ID" value="XM_014045344.1"/>
</dbReference>
<keyword evidence="3" id="KW-1185">Reference proteome</keyword>
<feature type="non-terminal residue" evidence="2">
    <location>
        <position position="1"/>
    </location>
</feature>
<dbReference type="EMBL" id="KK101202">
    <property type="protein sequence ID" value="KIZ01779.1"/>
    <property type="molecule type" value="Genomic_DNA"/>
</dbReference>
<evidence type="ECO:0000313" key="3">
    <source>
        <dbReference type="Proteomes" id="UP000054498"/>
    </source>
</evidence>
<dbReference type="Proteomes" id="UP000054498">
    <property type="component" value="Unassembled WGS sequence"/>
</dbReference>